<dbReference type="Gene3D" id="3.40.630.30">
    <property type="match status" value="1"/>
</dbReference>
<dbReference type="AlphaFoldDB" id="A0A5C5ZQC7"/>
<feature type="region of interest" description="Disordered" evidence="1">
    <location>
        <begin position="259"/>
        <end position="281"/>
    </location>
</feature>
<dbReference type="Pfam" id="PF21926">
    <property type="entry name" value="FeeM"/>
    <property type="match status" value="1"/>
</dbReference>
<dbReference type="Proteomes" id="UP000315440">
    <property type="component" value="Unassembled WGS sequence"/>
</dbReference>
<reference evidence="3 4" key="1">
    <citation type="submission" date="2019-02" db="EMBL/GenBank/DDBJ databases">
        <title>Deep-cultivation of Planctomycetes and their phenomic and genomic characterization uncovers novel biology.</title>
        <authorList>
            <person name="Wiegand S."/>
            <person name="Jogler M."/>
            <person name="Boedeker C."/>
            <person name="Pinto D."/>
            <person name="Vollmers J."/>
            <person name="Rivas-Marin E."/>
            <person name="Kohn T."/>
            <person name="Peeters S.H."/>
            <person name="Heuer A."/>
            <person name="Rast P."/>
            <person name="Oberbeckmann S."/>
            <person name="Bunk B."/>
            <person name="Jeske O."/>
            <person name="Meyerdierks A."/>
            <person name="Storesund J.E."/>
            <person name="Kallscheuer N."/>
            <person name="Luecker S."/>
            <person name="Lage O.M."/>
            <person name="Pohl T."/>
            <person name="Merkel B.J."/>
            <person name="Hornburger P."/>
            <person name="Mueller R.-W."/>
            <person name="Bruemmer F."/>
            <person name="Labrenz M."/>
            <person name="Spormann A.M."/>
            <person name="Op Den Camp H."/>
            <person name="Overmann J."/>
            <person name="Amann R."/>
            <person name="Jetten M.S.M."/>
            <person name="Mascher T."/>
            <person name="Medema M.H."/>
            <person name="Devos D.P."/>
            <person name="Kaster A.-K."/>
            <person name="Ovreas L."/>
            <person name="Rohde M."/>
            <person name="Galperin M.Y."/>
            <person name="Jogler C."/>
        </authorList>
    </citation>
    <scope>NUCLEOTIDE SEQUENCE [LARGE SCALE GENOMIC DNA]</scope>
    <source>
        <strain evidence="3 4">Mal64</strain>
    </source>
</reference>
<keyword evidence="4" id="KW-1185">Reference proteome</keyword>
<comment type="caution">
    <text evidence="3">The sequence shown here is derived from an EMBL/GenBank/DDBJ whole genome shotgun (WGS) entry which is preliminary data.</text>
</comment>
<evidence type="ECO:0000256" key="1">
    <source>
        <dbReference type="SAM" id="MobiDB-lite"/>
    </source>
</evidence>
<protein>
    <recommendedName>
        <fullName evidence="2">N-acyl amino acid synthase FeeM catalytic core domain-containing protein</fullName>
    </recommendedName>
</protein>
<dbReference type="InterPro" id="IPR016181">
    <property type="entry name" value="Acyl_CoA_acyltransferase"/>
</dbReference>
<accession>A0A5C5ZQC7</accession>
<evidence type="ECO:0000259" key="2">
    <source>
        <dbReference type="Pfam" id="PF21926"/>
    </source>
</evidence>
<proteinExistence type="predicted"/>
<organism evidence="3 4">
    <name type="scientific">Pseudobythopirellula maris</name>
    <dbReference type="NCBI Taxonomy" id="2527991"/>
    <lineage>
        <taxon>Bacteria</taxon>
        <taxon>Pseudomonadati</taxon>
        <taxon>Planctomycetota</taxon>
        <taxon>Planctomycetia</taxon>
        <taxon>Pirellulales</taxon>
        <taxon>Lacipirellulaceae</taxon>
        <taxon>Pseudobythopirellula</taxon>
    </lineage>
</organism>
<name>A0A5C5ZQC7_9BACT</name>
<gene>
    <name evidence="3" type="ORF">Mal64_00930</name>
</gene>
<feature type="compositionally biased region" description="Basic and acidic residues" evidence="1">
    <location>
        <begin position="272"/>
        <end position="281"/>
    </location>
</feature>
<dbReference type="SUPFAM" id="SSF55729">
    <property type="entry name" value="Acyl-CoA N-acyltransferases (Nat)"/>
    <property type="match status" value="1"/>
</dbReference>
<dbReference type="InterPro" id="IPR054597">
    <property type="entry name" value="FeeM_cat"/>
</dbReference>
<feature type="domain" description="N-acyl amino acid synthase FeeM catalytic core" evidence="2">
    <location>
        <begin position="59"/>
        <end position="216"/>
    </location>
</feature>
<dbReference type="EMBL" id="SJPQ01000001">
    <property type="protein sequence ID" value="TWT89714.1"/>
    <property type="molecule type" value="Genomic_DNA"/>
</dbReference>
<evidence type="ECO:0000313" key="4">
    <source>
        <dbReference type="Proteomes" id="UP000315440"/>
    </source>
</evidence>
<evidence type="ECO:0000313" key="3">
    <source>
        <dbReference type="EMBL" id="TWT89714.1"/>
    </source>
</evidence>
<sequence>MVIASAPHLSGRGWSPRAIAQIQHESVMTQVNHQRYIDFTSASEVKLQLAHSREHLEGAFRLVQHSYSRAGLCLENEFDLRITPHQLLDTSQVFVATLDGQVVNTQTLVCDGELGLPLESVYAREIDERRAAGVKLAEVTCLADRRSSPKRFFQLFSEMSRVMAQFGLQEGVDEIWIACHPRHAALYERRLGFSRVGGLQEYPCVLGNPAIALKLDLQNPAIDGETWRWYFDHPIPAEVLEPCGLSKHDREYFEEIAAQAEKRSAKQESPADADKDMHLVA</sequence>